<keyword evidence="1" id="KW-0812">Transmembrane</keyword>
<evidence type="ECO:0000313" key="3">
    <source>
        <dbReference type="Proteomes" id="UP000431533"/>
    </source>
</evidence>
<keyword evidence="1" id="KW-1133">Transmembrane helix</keyword>
<evidence type="ECO:0000256" key="1">
    <source>
        <dbReference type="SAM" id="Phobius"/>
    </source>
</evidence>
<comment type="caution">
    <text evidence="2">The sequence shown here is derived from an EMBL/GenBank/DDBJ whole genome shotgun (WGS) entry which is preliminary data.</text>
</comment>
<dbReference type="EMBL" id="QGMH01000131">
    <property type="protein sequence ID" value="TVY24418.1"/>
    <property type="molecule type" value="Genomic_DNA"/>
</dbReference>
<protein>
    <submittedName>
        <fullName evidence="2">Uncharacterized protein</fullName>
    </submittedName>
</protein>
<proteinExistence type="predicted"/>
<gene>
    <name evidence="2" type="ORF">LHYA1_G007331</name>
</gene>
<dbReference type="OrthoDB" id="3918601at2759"/>
<organism evidence="2 3">
    <name type="scientific">Lachnellula hyalina</name>
    <dbReference type="NCBI Taxonomy" id="1316788"/>
    <lineage>
        <taxon>Eukaryota</taxon>
        <taxon>Fungi</taxon>
        <taxon>Dikarya</taxon>
        <taxon>Ascomycota</taxon>
        <taxon>Pezizomycotina</taxon>
        <taxon>Leotiomycetes</taxon>
        <taxon>Helotiales</taxon>
        <taxon>Lachnaceae</taxon>
        <taxon>Lachnellula</taxon>
    </lineage>
</organism>
<reference evidence="2 3" key="1">
    <citation type="submission" date="2018-05" db="EMBL/GenBank/DDBJ databases">
        <title>Genome sequencing and assembly of the regulated plant pathogen Lachnellula willkommii and related sister species for the development of diagnostic species identification markers.</title>
        <authorList>
            <person name="Giroux E."/>
            <person name="Bilodeau G."/>
        </authorList>
    </citation>
    <scope>NUCLEOTIDE SEQUENCE [LARGE SCALE GENOMIC DNA]</scope>
    <source>
        <strain evidence="2 3">CBS 185.66</strain>
    </source>
</reference>
<name>A0A8H8QX29_9HELO</name>
<sequence length="106" mass="11405">MDEKSPPFFRVSTDDQGGIAVVVVLNSIIVSCVVCGIRAFIAKKQHLGFQSDDITFYVAGVFGNLSAICVYHAVVSGMGKRIDAVSPKSLDSFYKVSNVASMPSIW</sequence>
<dbReference type="RefSeq" id="XP_031003206.1">
    <property type="nucleotide sequence ID" value="XM_031152260.1"/>
</dbReference>
<feature type="transmembrane region" description="Helical" evidence="1">
    <location>
        <begin position="20"/>
        <end position="42"/>
    </location>
</feature>
<keyword evidence="3" id="KW-1185">Reference proteome</keyword>
<accession>A0A8H8QX29</accession>
<dbReference type="GeneID" id="41987529"/>
<feature type="transmembrane region" description="Helical" evidence="1">
    <location>
        <begin position="54"/>
        <end position="74"/>
    </location>
</feature>
<keyword evidence="1" id="KW-0472">Membrane</keyword>
<dbReference type="Proteomes" id="UP000431533">
    <property type="component" value="Unassembled WGS sequence"/>
</dbReference>
<dbReference type="PROSITE" id="PS51257">
    <property type="entry name" value="PROKAR_LIPOPROTEIN"/>
    <property type="match status" value="1"/>
</dbReference>
<dbReference type="AlphaFoldDB" id="A0A8H8QX29"/>
<evidence type="ECO:0000313" key="2">
    <source>
        <dbReference type="EMBL" id="TVY24418.1"/>
    </source>
</evidence>